<name>A0A7W7HLL9_9ACTN</name>
<dbReference type="InterPro" id="IPR013154">
    <property type="entry name" value="ADH-like_N"/>
</dbReference>
<dbReference type="InterPro" id="IPR011032">
    <property type="entry name" value="GroES-like_sf"/>
</dbReference>
<dbReference type="Gene3D" id="3.40.50.720">
    <property type="entry name" value="NAD(P)-binding Rossmann-like Domain"/>
    <property type="match status" value="1"/>
</dbReference>
<dbReference type="AlphaFoldDB" id="A0A7W7HLL9"/>
<accession>A0A7W7HLL9</accession>
<proteinExistence type="predicted"/>
<evidence type="ECO:0000313" key="2">
    <source>
        <dbReference type="EMBL" id="GIE46245.1"/>
    </source>
</evidence>
<protein>
    <submittedName>
        <fullName evidence="2 3">NADPH:quinone reductase</fullName>
    </submittedName>
</protein>
<dbReference type="PANTHER" id="PTHR11695:SF294">
    <property type="entry name" value="RETICULON-4-INTERACTING PROTEIN 1, MITOCHONDRIAL"/>
    <property type="match status" value="1"/>
</dbReference>
<evidence type="ECO:0000259" key="1">
    <source>
        <dbReference type="SMART" id="SM00829"/>
    </source>
</evidence>
<dbReference type="Pfam" id="PF13602">
    <property type="entry name" value="ADH_zinc_N_2"/>
    <property type="match status" value="1"/>
</dbReference>
<dbReference type="Proteomes" id="UP000631312">
    <property type="component" value="Unassembled WGS sequence"/>
</dbReference>
<dbReference type="InterPro" id="IPR036291">
    <property type="entry name" value="NAD(P)-bd_dom_sf"/>
</dbReference>
<dbReference type="PANTHER" id="PTHR11695">
    <property type="entry name" value="ALCOHOL DEHYDROGENASE RELATED"/>
    <property type="match status" value="1"/>
</dbReference>
<dbReference type="Gene3D" id="3.90.180.10">
    <property type="entry name" value="Medium-chain alcohol dehydrogenases, catalytic domain"/>
    <property type="match status" value="1"/>
</dbReference>
<dbReference type="CDD" id="cd08267">
    <property type="entry name" value="MDR1"/>
    <property type="match status" value="1"/>
</dbReference>
<dbReference type="EMBL" id="JACHNC010000001">
    <property type="protein sequence ID" value="MBB4752680.1"/>
    <property type="molecule type" value="Genomic_DNA"/>
</dbReference>
<evidence type="ECO:0000313" key="4">
    <source>
        <dbReference type="Proteomes" id="UP000590511"/>
    </source>
</evidence>
<feature type="domain" description="Enoyl reductase (ER)" evidence="1">
    <location>
        <begin position="10"/>
        <end position="319"/>
    </location>
</feature>
<dbReference type="Pfam" id="PF08240">
    <property type="entry name" value="ADH_N"/>
    <property type="match status" value="1"/>
</dbReference>
<dbReference type="EMBL" id="BOMP01000194">
    <property type="protein sequence ID" value="GIE46245.1"/>
    <property type="molecule type" value="Genomic_DNA"/>
</dbReference>
<sequence>MRALVQTTFGSPGQLALQQVTDPVPGPGDLLVRVHAAGLNAADRMTLRGEPFGIRAVTGGLRRPRAGFVVGRALAGRVEAVGDDVRDHRAGDDVLAETPAAIGELVRVPARLAAAKPAGLSFTEAAALPLAGTTALQSIRDAVGARAGRRVLITGASGGIGTFAVQLAAARGAIVTASCAGRNADLVRALGASGVVDYERHEPLAAPGEGYDAIFDLAGNYTLAELRRALRPGGIVLLSVGTGGRWLGPARRILTGKLTRGGPVRTLLARPNREDLTEIAEMAASGELRPVIDRVYPFPEAAAALHHLDRGRVAGKIVIEMTGDPA</sequence>
<dbReference type="SUPFAM" id="SSF50129">
    <property type="entry name" value="GroES-like"/>
    <property type="match status" value="1"/>
</dbReference>
<reference evidence="3 4" key="1">
    <citation type="submission" date="2020-08" db="EMBL/GenBank/DDBJ databases">
        <title>Sequencing the genomes of 1000 actinobacteria strains.</title>
        <authorList>
            <person name="Klenk H.-P."/>
        </authorList>
    </citation>
    <scope>NUCLEOTIDE SEQUENCE [LARGE SCALE GENOMIC DNA]</scope>
    <source>
        <strain evidence="3 4">DSM 43150</strain>
    </source>
</reference>
<dbReference type="GO" id="GO:0016491">
    <property type="term" value="F:oxidoreductase activity"/>
    <property type="evidence" value="ECO:0007669"/>
    <property type="project" value="InterPro"/>
</dbReference>
<dbReference type="InterPro" id="IPR050700">
    <property type="entry name" value="YIM1/Zinc_Alcohol_DH_Fams"/>
</dbReference>
<gene>
    <name evidence="2" type="ORF">Alo02nite_91430</name>
    <name evidence="3" type="ORF">BJ964_006841</name>
</gene>
<dbReference type="SMART" id="SM00829">
    <property type="entry name" value="PKS_ER"/>
    <property type="match status" value="1"/>
</dbReference>
<organism evidence="3 4">
    <name type="scientific">Actinoplanes lobatus</name>
    <dbReference type="NCBI Taxonomy" id="113568"/>
    <lineage>
        <taxon>Bacteria</taxon>
        <taxon>Bacillati</taxon>
        <taxon>Actinomycetota</taxon>
        <taxon>Actinomycetes</taxon>
        <taxon>Micromonosporales</taxon>
        <taxon>Micromonosporaceae</taxon>
        <taxon>Actinoplanes</taxon>
    </lineage>
</organism>
<dbReference type="InterPro" id="IPR020843">
    <property type="entry name" value="ER"/>
</dbReference>
<reference evidence="2 5" key="2">
    <citation type="submission" date="2021-01" db="EMBL/GenBank/DDBJ databases">
        <title>Whole genome shotgun sequence of Actinoplanes lobatus NBRC 12513.</title>
        <authorList>
            <person name="Komaki H."/>
            <person name="Tamura T."/>
        </authorList>
    </citation>
    <scope>NUCLEOTIDE SEQUENCE [LARGE SCALE GENOMIC DNA]</scope>
    <source>
        <strain evidence="2 5">NBRC 12513</strain>
    </source>
</reference>
<dbReference type="Proteomes" id="UP000590511">
    <property type="component" value="Unassembled WGS sequence"/>
</dbReference>
<evidence type="ECO:0000313" key="3">
    <source>
        <dbReference type="EMBL" id="MBB4752680.1"/>
    </source>
</evidence>
<comment type="caution">
    <text evidence="3">The sequence shown here is derived from an EMBL/GenBank/DDBJ whole genome shotgun (WGS) entry which is preliminary data.</text>
</comment>
<keyword evidence="5" id="KW-1185">Reference proteome</keyword>
<evidence type="ECO:0000313" key="5">
    <source>
        <dbReference type="Proteomes" id="UP000631312"/>
    </source>
</evidence>
<dbReference type="SUPFAM" id="SSF51735">
    <property type="entry name" value="NAD(P)-binding Rossmann-fold domains"/>
    <property type="match status" value="1"/>
</dbReference>
<dbReference type="RefSeq" id="WP_188124482.1">
    <property type="nucleotide sequence ID" value="NZ_BOMP01000194.1"/>
</dbReference>